<dbReference type="InterPro" id="IPR050641">
    <property type="entry name" value="RIFMO-like"/>
</dbReference>
<protein>
    <submittedName>
        <fullName evidence="6">Pentachlorophenol 4-monooxygenase</fullName>
        <ecNumber evidence="6">1.14.13.50</ecNumber>
    </submittedName>
</protein>
<name>A0A517XYV1_9BACT</name>
<keyword evidence="6" id="KW-0503">Monooxygenase</keyword>
<keyword evidence="2" id="KW-0285">Flavoprotein</keyword>
<evidence type="ECO:0000259" key="5">
    <source>
        <dbReference type="Pfam" id="PF01494"/>
    </source>
</evidence>
<dbReference type="KEGG" id="uli:ETAA1_46540"/>
<dbReference type="GO" id="GO:0018677">
    <property type="term" value="F:pentachlorophenol monooxygenase activity"/>
    <property type="evidence" value="ECO:0007669"/>
    <property type="project" value="UniProtKB-EC"/>
</dbReference>
<dbReference type="EC" id="1.14.13.50" evidence="6"/>
<dbReference type="AlphaFoldDB" id="A0A517XYV1"/>
<dbReference type="InterPro" id="IPR038220">
    <property type="entry name" value="PHOX_C_sf"/>
</dbReference>
<dbReference type="InterPro" id="IPR036188">
    <property type="entry name" value="FAD/NAD-bd_sf"/>
</dbReference>
<proteinExistence type="predicted"/>
<evidence type="ECO:0000256" key="3">
    <source>
        <dbReference type="ARBA" id="ARBA00022827"/>
    </source>
</evidence>
<feature type="domain" description="FAD-binding" evidence="5">
    <location>
        <begin position="5"/>
        <end position="341"/>
    </location>
</feature>
<sequence length="503" mass="54446">MTGPEVFVAGAGPTGLVLALWLARAGVRPRVVDKAPGPGLASRAMAVQARVLEFYRQLGVADGVVAGGLLMSGGRFWDRGRLVARFSLGDIGAGISPFPFVLSYPQDDHERYLLRLLGDAGVAVEWNTELVGVRQTPGRVFARLRAGGTESESEHAYLCGCDGSHSAVRRALGVGFPGAKYDSRFYVADVAGEGWSPGAFVNASLGRDTFCLGFPVRRDGMVRLIGILPAELAERTDLTFDDVRPIAEQLLGLRTTLVNWFSTYHVHHRVAERFRVGRAFLAGDAGHVHSPAGGQGMNTGIGDAVNLAWKLAAALRGTAAPDVLDSYEAERIRFARVLVDTTDRAFGFLVGGGVRGWLMRRVVMPRVLPLAVQVPALRRQMFRLISQTRIEYRPSPLSAGGAGRVRAGDRLPWLGEPDNFAPLANREWQLHVYGDVGVALRDVASRAGLRVERFAWSAACRRVGVARDAIYLVRPDGHVGFAGRQSTMAEVEAYLARWAIRGG</sequence>
<accession>A0A517XYV1</accession>
<keyword evidence="4 6" id="KW-0560">Oxidoreductase</keyword>
<dbReference type="Gene3D" id="3.50.50.60">
    <property type="entry name" value="FAD/NAD(P)-binding domain"/>
    <property type="match status" value="1"/>
</dbReference>
<dbReference type="PANTHER" id="PTHR43004">
    <property type="entry name" value="TRK SYSTEM POTASSIUM UPTAKE PROTEIN"/>
    <property type="match status" value="1"/>
</dbReference>
<comment type="cofactor">
    <cofactor evidence="1">
        <name>FAD</name>
        <dbReference type="ChEBI" id="CHEBI:57692"/>
    </cofactor>
</comment>
<dbReference type="InterPro" id="IPR002938">
    <property type="entry name" value="FAD-bd"/>
</dbReference>
<evidence type="ECO:0000256" key="1">
    <source>
        <dbReference type="ARBA" id="ARBA00001974"/>
    </source>
</evidence>
<reference evidence="6 7" key="1">
    <citation type="submission" date="2019-02" db="EMBL/GenBank/DDBJ databases">
        <title>Deep-cultivation of Planctomycetes and their phenomic and genomic characterization uncovers novel biology.</title>
        <authorList>
            <person name="Wiegand S."/>
            <person name="Jogler M."/>
            <person name="Boedeker C."/>
            <person name="Pinto D."/>
            <person name="Vollmers J."/>
            <person name="Rivas-Marin E."/>
            <person name="Kohn T."/>
            <person name="Peeters S.H."/>
            <person name="Heuer A."/>
            <person name="Rast P."/>
            <person name="Oberbeckmann S."/>
            <person name="Bunk B."/>
            <person name="Jeske O."/>
            <person name="Meyerdierks A."/>
            <person name="Storesund J.E."/>
            <person name="Kallscheuer N."/>
            <person name="Luecker S."/>
            <person name="Lage O.M."/>
            <person name="Pohl T."/>
            <person name="Merkel B.J."/>
            <person name="Hornburger P."/>
            <person name="Mueller R.-W."/>
            <person name="Bruemmer F."/>
            <person name="Labrenz M."/>
            <person name="Spormann A.M."/>
            <person name="Op den Camp H."/>
            <person name="Overmann J."/>
            <person name="Amann R."/>
            <person name="Jetten M.S.M."/>
            <person name="Mascher T."/>
            <person name="Medema M.H."/>
            <person name="Devos D.P."/>
            <person name="Kaster A.-K."/>
            <person name="Ovreas L."/>
            <person name="Rohde M."/>
            <person name="Galperin M.Y."/>
            <person name="Jogler C."/>
        </authorList>
    </citation>
    <scope>NUCLEOTIDE SEQUENCE [LARGE SCALE GENOMIC DNA]</scope>
    <source>
        <strain evidence="6 7">ETA_A1</strain>
    </source>
</reference>
<evidence type="ECO:0000313" key="6">
    <source>
        <dbReference type="EMBL" id="QDU22671.1"/>
    </source>
</evidence>
<evidence type="ECO:0000256" key="4">
    <source>
        <dbReference type="ARBA" id="ARBA00023002"/>
    </source>
</evidence>
<dbReference type="SUPFAM" id="SSF51905">
    <property type="entry name" value="FAD/NAD(P)-binding domain"/>
    <property type="match status" value="1"/>
</dbReference>
<evidence type="ECO:0000313" key="7">
    <source>
        <dbReference type="Proteomes" id="UP000319576"/>
    </source>
</evidence>
<dbReference type="Gene3D" id="3.30.70.2450">
    <property type="match status" value="1"/>
</dbReference>
<dbReference type="EMBL" id="CP036273">
    <property type="protein sequence ID" value="QDU22671.1"/>
    <property type="molecule type" value="Genomic_DNA"/>
</dbReference>
<organism evidence="6 7">
    <name type="scientific">Urbifossiella limnaea</name>
    <dbReference type="NCBI Taxonomy" id="2528023"/>
    <lineage>
        <taxon>Bacteria</taxon>
        <taxon>Pseudomonadati</taxon>
        <taxon>Planctomycetota</taxon>
        <taxon>Planctomycetia</taxon>
        <taxon>Gemmatales</taxon>
        <taxon>Gemmataceae</taxon>
        <taxon>Urbifossiella</taxon>
    </lineage>
</organism>
<keyword evidence="3" id="KW-0274">FAD</keyword>
<dbReference type="GO" id="GO:0071949">
    <property type="term" value="F:FAD binding"/>
    <property type="evidence" value="ECO:0007669"/>
    <property type="project" value="InterPro"/>
</dbReference>
<dbReference type="PRINTS" id="PR00420">
    <property type="entry name" value="RNGMNOXGNASE"/>
</dbReference>
<dbReference type="OrthoDB" id="9766816at2"/>
<evidence type="ECO:0000256" key="2">
    <source>
        <dbReference type="ARBA" id="ARBA00022630"/>
    </source>
</evidence>
<dbReference type="Proteomes" id="UP000319576">
    <property type="component" value="Chromosome"/>
</dbReference>
<gene>
    <name evidence="6" type="primary">pcpB</name>
    <name evidence="6" type="ORF">ETAA1_46540</name>
</gene>
<keyword evidence="7" id="KW-1185">Reference proteome</keyword>
<dbReference type="PANTHER" id="PTHR43004:SF19">
    <property type="entry name" value="BINDING MONOOXYGENASE, PUTATIVE (JCVI)-RELATED"/>
    <property type="match status" value="1"/>
</dbReference>
<dbReference type="Pfam" id="PF01494">
    <property type="entry name" value="FAD_binding_3"/>
    <property type="match status" value="1"/>
</dbReference>
<dbReference type="RefSeq" id="WP_145242596.1">
    <property type="nucleotide sequence ID" value="NZ_CP036273.1"/>
</dbReference>
<dbReference type="Gene3D" id="3.40.30.20">
    <property type="match status" value="1"/>
</dbReference>